<keyword evidence="2" id="KW-1133">Transmembrane helix</keyword>
<comment type="caution">
    <text evidence="3">The sequence shown here is derived from an EMBL/GenBank/DDBJ whole genome shotgun (WGS) entry which is preliminary data.</text>
</comment>
<evidence type="ECO:0000256" key="1">
    <source>
        <dbReference type="SAM" id="MobiDB-lite"/>
    </source>
</evidence>
<evidence type="ECO:0000313" key="3">
    <source>
        <dbReference type="EMBL" id="KAH3891364.1"/>
    </source>
</evidence>
<name>A0A9D4NCU9_DREPO</name>
<protein>
    <submittedName>
        <fullName evidence="3">Uncharacterized protein</fullName>
    </submittedName>
</protein>
<feature type="compositionally biased region" description="Basic and acidic residues" evidence="1">
    <location>
        <begin position="43"/>
        <end position="62"/>
    </location>
</feature>
<dbReference type="EMBL" id="JAIWYP010000001">
    <property type="protein sequence ID" value="KAH3891364.1"/>
    <property type="molecule type" value="Genomic_DNA"/>
</dbReference>
<accession>A0A9D4NCU9</accession>
<reference evidence="3" key="1">
    <citation type="journal article" date="2019" name="bioRxiv">
        <title>The Genome of the Zebra Mussel, Dreissena polymorpha: A Resource for Invasive Species Research.</title>
        <authorList>
            <person name="McCartney M.A."/>
            <person name="Auch B."/>
            <person name="Kono T."/>
            <person name="Mallez S."/>
            <person name="Zhang Y."/>
            <person name="Obille A."/>
            <person name="Becker A."/>
            <person name="Abrahante J.E."/>
            <person name="Garbe J."/>
            <person name="Badalamenti J.P."/>
            <person name="Herman A."/>
            <person name="Mangelson H."/>
            <person name="Liachko I."/>
            <person name="Sullivan S."/>
            <person name="Sone E.D."/>
            <person name="Koren S."/>
            <person name="Silverstein K.A.T."/>
            <person name="Beckman K.B."/>
            <person name="Gohl D.M."/>
        </authorList>
    </citation>
    <scope>NUCLEOTIDE SEQUENCE</scope>
    <source>
        <strain evidence="3">Duluth1</strain>
        <tissue evidence="3">Whole animal</tissue>
    </source>
</reference>
<keyword evidence="2" id="KW-0812">Transmembrane</keyword>
<dbReference type="Proteomes" id="UP000828390">
    <property type="component" value="Unassembled WGS sequence"/>
</dbReference>
<evidence type="ECO:0000256" key="2">
    <source>
        <dbReference type="SAM" id="Phobius"/>
    </source>
</evidence>
<reference evidence="3" key="2">
    <citation type="submission" date="2020-11" db="EMBL/GenBank/DDBJ databases">
        <authorList>
            <person name="McCartney M.A."/>
            <person name="Auch B."/>
            <person name="Kono T."/>
            <person name="Mallez S."/>
            <person name="Becker A."/>
            <person name="Gohl D.M."/>
            <person name="Silverstein K.A.T."/>
            <person name="Koren S."/>
            <person name="Bechman K.B."/>
            <person name="Herman A."/>
            <person name="Abrahante J.E."/>
            <person name="Garbe J."/>
        </authorList>
    </citation>
    <scope>NUCLEOTIDE SEQUENCE</scope>
    <source>
        <strain evidence="3">Duluth1</strain>
        <tissue evidence="3">Whole animal</tissue>
    </source>
</reference>
<evidence type="ECO:0000313" key="4">
    <source>
        <dbReference type="Proteomes" id="UP000828390"/>
    </source>
</evidence>
<proteinExistence type="predicted"/>
<keyword evidence="4" id="KW-1185">Reference proteome</keyword>
<gene>
    <name evidence="3" type="ORF">DPMN_015462</name>
</gene>
<feature type="compositionally biased region" description="Basic and acidic residues" evidence="1">
    <location>
        <begin position="14"/>
        <end position="35"/>
    </location>
</feature>
<feature type="region of interest" description="Disordered" evidence="1">
    <location>
        <begin position="14"/>
        <end position="62"/>
    </location>
</feature>
<feature type="transmembrane region" description="Helical" evidence="2">
    <location>
        <begin position="119"/>
        <end position="136"/>
    </location>
</feature>
<dbReference type="AlphaFoldDB" id="A0A9D4NCU9"/>
<keyword evidence="2" id="KW-0472">Membrane</keyword>
<organism evidence="3 4">
    <name type="scientific">Dreissena polymorpha</name>
    <name type="common">Zebra mussel</name>
    <name type="synonym">Mytilus polymorpha</name>
    <dbReference type="NCBI Taxonomy" id="45954"/>
    <lineage>
        <taxon>Eukaryota</taxon>
        <taxon>Metazoa</taxon>
        <taxon>Spiralia</taxon>
        <taxon>Lophotrochozoa</taxon>
        <taxon>Mollusca</taxon>
        <taxon>Bivalvia</taxon>
        <taxon>Autobranchia</taxon>
        <taxon>Heteroconchia</taxon>
        <taxon>Euheterodonta</taxon>
        <taxon>Imparidentia</taxon>
        <taxon>Neoheterodontei</taxon>
        <taxon>Myida</taxon>
        <taxon>Dreissenoidea</taxon>
        <taxon>Dreissenidae</taxon>
        <taxon>Dreissena</taxon>
    </lineage>
</organism>
<feature type="transmembrane region" description="Helical" evidence="2">
    <location>
        <begin position="151"/>
        <end position="173"/>
    </location>
</feature>
<sequence length="252" mass="28943">MRYKQLELDTFTHKTFEEREREREREREGRRERADGPLVCTDRQIDTDRDRHREEKQSERDSRHLGGFTLPFVSVGGLGMPCIPLVAYAVPSSTSDCQTLLKEANKKSLTRDLMCQTRALLICLTVVCSIAVWSILDPILEPFLRKLPPEMIGVIFLVMATTNLIFGMHVYLLELNILSGERSRSSFKLKVKGLVDFRPKWYAINVYSYYCLRGTYPMFEGKGQECAIVGQVPQWYYVPGSDNCISAIEEDA</sequence>